<dbReference type="AlphaFoldDB" id="A0A8H6HMJ5"/>
<evidence type="ECO:0000313" key="2">
    <source>
        <dbReference type="Proteomes" id="UP000521943"/>
    </source>
</evidence>
<proteinExistence type="predicted"/>
<name>A0A8H6HMJ5_9AGAR</name>
<keyword evidence="2" id="KW-1185">Reference proteome</keyword>
<organism evidence="1 2">
    <name type="scientific">Ephemerocybe angulata</name>
    <dbReference type="NCBI Taxonomy" id="980116"/>
    <lineage>
        <taxon>Eukaryota</taxon>
        <taxon>Fungi</taxon>
        <taxon>Dikarya</taxon>
        <taxon>Basidiomycota</taxon>
        <taxon>Agaricomycotina</taxon>
        <taxon>Agaricomycetes</taxon>
        <taxon>Agaricomycetidae</taxon>
        <taxon>Agaricales</taxon>
        <taxon>Agaricineae</taxon>
        <taxon>Psathyrellaceae</taxon>
        <taxon>Ephemerocybe</taxon>
    </lineage>
</organism>
<comment type="caution">
    <text evidence="1">The sequence shown here is derived from an EMBL/GenBank/DDBJ whole genome shotgun (WGS) entry which is preliminary data.</text>
</comment>
<reference evidence="1 2" key="1">
    <citation type="submission" date="2020-07" db="EMBL/GenBank/DDBJ databases">
        <title>Comparative genomics of pyrophilous fungi reveals a link between fire events and developmental genes.</title>
        <authorList>
            <consortium name="DOE Joint Genome Institute"/>
            <person name="Steindorff A.S."/>
            <person name="Carver A."/>
            <person name="Calhoun S."/>
            <person name="Stillman K."/>
            <person name="Liu H."/>
            <person name="Lipzen A."/>
            <person name="Pangilinan J."/>
            <person name="Labutti K."/>
            <person name="Bruns T.D."/>
            <person name="Grigoriev I.V."/>
        </authorList>
    </citation>
    <scope>NUCLEOTIDE SEQUENCE [LARGE SCALE GENOMIC DNA]</scope>
    <source>
        <strain evidence="1 2">CBS 144469</strain>
    </source>
</reference>
<sequence length="477" mass="53462">MWEYALRMVCARDGLFTPSYPFDEMDLCDLKRAALQPFQWNQRMLSIDPGEQGCFTPHREIPLPRDPRVNPQAEFLNADILPGGRYVVGRSASFITLWDLGPTHHSLEYPPRILDTIYDAADRYRITYLTRPSPHGTNCFRICAFFYSREMNLNPRCLRVYEVGPLPRSTTFRLLGQLDTPTMAKSWLVGDRVVLETAIGEVKHVVWDVTRNLVTPPFGLVGRTSPTLGWAVDDCSLLRLQRKRRDSEGDSITNLSTWRIPKLVPMEDKTSLSLWNFSATEKVEPDIQVDFDQGEVASLCEDFGGTLVPPMTFHSPSVGTSIFPLFLHSPDALTSNVRLCTVTIVNEGSDEFGNSLERTVRLLSHDLFRKPNPVSGWRCRHYSVTGDYITSVIETTTPVAVSNTRTEHVPETNLVHSRIEADKGSPGGSCRLATVPVKDGNRVTSLCTASSRMAHIGKSNPDNPEVNTVCISYFLAP</sequence>
<dbReference type="Proteomes" id="UP000521943">
    <property type="component" value="Unassembled WGS sequence"/>
</dbReference>
<protein>
    <submittedName>
        <fullName evidence="1">Uncharacterized protein</fullName>
    </submittedName>
</protein>
<evidence type="ECO:0000313" key="1">
    <source>
        <dbReference type="EMBL" id="KAF6749170.1"/>
    </source>
</evidence>
<gene>
    <name evidence="1" type="ORF">DFP72DRAFT_546526</name>
</gene>
<accession>A0A8H6HMJ5</accession>
<dbReference type="OrthoDB" id="3145038at2759"/>
<dbReference type="EMBL" id="JACGCI010000065">
    <property type="protein sequence ID" value="KAF6749170.1"/>
    <property type="molecule type" value="Genomic_DNA"/>
</dbReference>